<comment type="similarity">
    <text evidence="1">Belongs to the HIBADH-related family.</text>
</comment>
<feature type="domain" description="6-phosphogluconate dehydrogenase NADP-binding" evidence="4">
    <location>
        <begin position="10"/>
        <end position="167"/>
    </location>
</feature>
<dbReference type="PANTHER" id="PTHR22981:SF7">
    <property type="entry name" value="3-HYDROXYISOBUTYRATE DEHYDROGENASE, MITOCHONDRIAL"/>
    <property type="match status" value="1"/>
</dbReference>
<evidence type="ECO:0000256" key="3">
    <source>
        <dbReference type="ARBA" id="ARBA00023027"/>
    </source>
</evidence>
<dbReference type="Proteomes" id="UP000602395">
    <property type="component" value="Unassembled WGS sequence"/>
</dbReference>
<dbReference type="InterPro" id="IPR036291">
    <property type="entry name" value="NAD(P)-bd_dom_sf"/>
</dbReference>
<keyword evidence="2" id="KW-0560">Oxidoreductase</keyword>
<dbReference type="SUPFAM" id="SSF48179">
    <property type="entry name" value="6-phosphogluconate dehydrogenase C-terminal domain-like"/>
    <property type="match status" value="1"/>
</dbReference>
<dbReference type="PIRSF" id="PIRSF000103">
    <property type="entry name" value="HIBADH"/>
    <property type="match status" value="1"/>
</dbReference>
<dbReference type="Pfam" id="PF03446">
    <property type="entry name" value="NAD_binding_2"/>
    <property type="match status" value="1"/>
</dbReference>
<dbReference type="InterPro" id="IPR013328">
    <property type="entry name" value="6PGD_dom2"/>
</dbReference>
<dbReference type="Pfam" id="PF14833">
    <property type="entry name" value="NAD_binding_11"/>
    <property type="match status" value="1"/>
</dbReference>
<dbReference type="EMBL" id="JACWMS010000002">
    <property type="protein sequence ID" value="MBD1319422.1"/>
    <property type="molecule type" value="Genomic_DNA"/>
</dbReference>
<organism evidence="6 7">
    <name type="scientific">Gordonia hankookensis</name>
    <dbReference type="NCBI Taxonomy" id="589403"/>
    <lineage>
        <taxon>Bacteria</taxon>
        <taxon>Bacillati</taxon>
        <taxon>Actinomycetota</taxon>
        <taxon>Actinomycetes</taxon>
        <taxon>Mycobacteriales</taxon>
        <taxon>Gordoniaceae</taxon>
        <taxon>Gordonia</taxon>
    </lineage>
</organism>
<dbReference type="Gene3D" id="3.40.50.720">
    <property type="entry name" value="NAD(P)-binding Rossmann-like Domain"/>
    <property type="match status" value="1"/>
</dbReference>
<dbReference type="InterPro" id="IPR029154">
    <property type="entry name" value="HIBADH-like_NADP-bd"/>
</dbReference>
<proteinExistence type="inferred from homology"/>
<evidence type="ECO:0000256" key="2">
    <source>
        <dbReference type="ARBA" id="ARBA00023002"/>
    </source>
</evidence>
<reference evidence="6 7" key="1">
    <citation type="submission" date="2020-09" db="EMBL/GenBank/DDBJ databases">
        <title>Novel species in genus Gordonia.</title>
        <authorList>
            <person name="Zhang G."/>
        </authorList>
    </citation>
    <scope>NUCLEOTIDE SEQUENCE [LARGE SCALE GENOMIC DNA]</scope>
    <source>
        <strain evidence="6 7">ON-33</strain>
    </source>
</reference>
<accession>A0ABR7WCB6</accession>
<evidence type="ECO:0000313" key="7">
    <source>
        <dbReference type="Proteomes" id="UP000602395"/>
    </source>
</evidence>
<keyword evidence="3" id="KW-0520">NAD</keyword>
<keyword evidence="7" id="KW-1185">Reference proteome</keyword>
<sequence length="300" mass="30082">MADIPIPERRVGMIGLGAMGSPIAANFVAAGQPLIVADAVPSAVRQFLAAHPDRVAPGDPADCDVVVLSLPTSDVVDEVVLGANGLLHRLAPGSIIVDMSSSVPARTRALGDAAAVADVAVVDAPVSGGVARAVVADLAVMVGGDDGPVETVRPLLAATAREIIHVGPTGSAHAAKALNNLLSAVGLFAAAEVLVVGTKFGIDPATLLSVLNAGSGRNQATEAKFGTFVLNRGFDSGFTASLMNKDVGIALDLARDCGVDLDIGSALGRAWASATEAVGPGADQTEIVRVLEQAAGVELR</sequence>
<protein>
    <submittedName>
        <fullName evidence="6">NAD(P)-dependent oxidoreductase</fullName>
    </submittedName>
</protein>
<feature type="domain" description="3-hydroxyisobutyrate dehydrogenase-like NAD-binding" evidence="5">
    <location>
        <begin position="170"/>
        <end position="291"/>
    </location>
</feature>
<comment type="caution">
    <text evidence="6">The sequence shown here is derived from an EMBL/GenBank/DDBJ whole genome shotgun (WGS) entry which is preliminary data.</text>
</comment>
<evidence type="ECO:0000259" key="4">
    <source>
        <dbReference type="Pfam" id="PF03446"/>
    </source>
</evidence>
<dbReference type="PANTHER" id="PTHR22981">
    <property type="entry name" value="3-HYDROXYISOBUTYRATE DEHYDROGENASE-RELATED"/>
    <property type="match status" value="1"/>
</dbReference>
<name>A0ABR7WCB6_9ACTN</name>
<evidence type="ECO:0000259" key="5">
    <source>
        <dbReference type="Pfam" id="PF14833"/>
    </source>
</evidence>
<dbReference type="InterPro" id="IPR008927">
    <property type="entry name" value="6-PGluconate_DH-like_C_sf"/>
</dbReference>
<evidence type="ECO:0000256" key="1">
    <source>
        <dbReference type="ARBA" id="ARBA00009080"/>
    </source>
</evidence>
<dbReference type="SUPFAM" id="SSF51735">
    <property type="entry name" value="NAD(P)-binding Rossmann-fold domains"/>
    <property type="match status" value="1"/>
</dbReference>
<dbReference type="Gene3D" id="1.10.1040.10">
    <property type="entry name" value="N-(1-d-carboxylethyl)-l-norvaline Dehydrogenase, domain 2"/>
    <property type="match status" value="1"/>
</dbReference>
<gene>
    <name evidence="6" type="ORF">IDF66_07475</name>
</gene>
<evidence type="ECO:0000313" key="6">
    <source>
        <dbReference type="EMBL" id="MBD1319422.1"/>
    </source>
</evidence>
<dbReference type="RefSeq" id="WP_190266378.1">
    <property type="nucleotide sequence ID" value="NZ_BAABAD010000005.1"/>
</dbReference>
<dbReference type="InterPro" id="IPR006115">
    <property type="entry name" value="6PGDH_NADP-bd"/>
</dbReference>
<dbReference type="InterPro" id="IPR015815">
    <property type="entry name" value="HIBADH-related"/>
</dbReference>